<accession>A0ACD0NU70</accession>
<sequence>MRISTAHSKLIGLSAIFCLATTVNAAPSIENIEARGDDSRPSWGTLGAGAAINAFFSNNNQNNTDPSVLEHYQEAINRPNGTISVNATTLNTYQVGRNEPDSFNDYGWRTDVVEATIPGQVVGGQQQAKTASLSYLYPSASTVQRMREDNLTMCISFYSRFAGKYNKAAIKNPKGDCTKILSRQCVQDLMTMLASNARGQVSEYNPCLRPILTPKSCEDSGQSAYGEIGTFTKTVESLEQDGTGRTFMTTWSSDRVHDVSDHSFYDARFKQLYMFSTTEFYNVSQNDATVSSSDEENTTVRVSLTCHVPNVYSEGSRVSASTRSFGSIMGSTMVLAGLAVLASILLF</sequence>
<organism evidence="1 2">
    <name type="scientific">Violaceomyces palustris</name>
    <dbReference type="NCBI Taxonomy" id="1673888"/>
    <lineage>
        <taxon>Eukaryota</taxon>
        <taxon>Fungi</taxon>
        <taxon>Dikarya</taxon>
        <taxon>Basidiomycota</taxon>
        <taxon>Ustilaginomycotina</taxon>
        <taxon>Ustilaginomycetes</taxon>
        <taxon>Violaceomycetales</taxon>
        <taxon>Violaceomycetaceae</taxon>
        <taxon>Violaceomyces</taxon>
    </lineage>
</organism>
<evidence type="ECO:0000313" key="1">
    <source>
        <dbReference type="EMBL" id="PWN49375.1"/>
    </source>
</evidence>
<name>A0ACD0NU70_9BASI</name>
<dbReference type="EMBL" id="KZ820060">
    <property type="protein sequence ID" value="PWN49375.1"/>
    <property type="molecule type" value="Genomic_DNA"/>
</dbReference>
<keyword evidence="2" id="KW-1185">Reference proteome</keyword>
<proteinExistence type="predicted"/>
<dbReference type="Proteomes" id="UP000245626">
    <property type="component" value="Unassembled WGS sequence"/>
</dbReference>
<protein>
    <submittedName>
        <fullName evidence="1">Uncharacterized protein</fullName>
    </submittedName>
</protein>
<evidence type="ECO:0000313" key="2">
    <source>
        <dbReference type="Proteomes" id="UP000245626"/>
    </source>
</evidence>
<gene>
    <name evidence="1" type="ORF">IE53DRAFT_363204</name>
</gene>
<reference evidence="1 2" key="1">
    <citation type="journal article" date="2018" name="Mol. Biol. Evol.">
        <title>Broad Genomic Sampling Reveals a Smut Pathogenic Ancestry of the Fungal Clade Ustilaginomycotina.</title>
        <authorList>
            <person name="Kijpornyongpan T."/>
            <person name="Mondo S.J."/>
            <person name="Barry K."/>
            <person name="Sandor L."/>
            <person name="Lee J."/>
            <person name="Lipzen A."/>
            <person name="Pangilinan J."/>
            <person name="LaButti K."/>
            <person name="Hainaut M."/>
            <person name="Henrissat B."/>
            <person name="Grigoriev I.V."/>
            <person name="Spatafora J.W."/>
            <person name="Aime M.C."/>
        </authorList>
    </citation>
    <scope>NUCLEOTIDE SEQUENCE [LARGE SCALE GENOMIC DNA]</scope>
    <source>
        <strain evidence="1 2">SA 807</strain>
    </source>
</reference>